<reference evidence="2 3" key="1">
    <citation type="journal article" date="2018" name="Mol. Biol. Evol.">
        <title>Broad Genomic Sampling Reveals a Smut Pathogenic Ancestry of the Fungal Clade Ustilaginomycotina.</title>
        <authorList>
            <person name="Kijpornyongpan T."/>
            <person name="Mondo S.J."/>
            <person name="Barry K."/>
            <person name="Sandor L."/>
            <person name="Lee J."/>
            <person name="Lipzen A."/>
            <person name="Pangilinan J."/>
            <person name="LaButti K."/>
            <person name="Hainaut M."/>
            <person name="Henrissat B."/>
            <person name="Grigoriev I.V."/>
            <person name="Spatafora J.W."/>
            <person name="Aime M.C."/>
        </authorList>
    </citation>
    <scope>NUCLEOTIDE SEQUENCE [LARGE SCALE GENOMIC DNA]</scope>
    <source>
        <strain evidence="2 3">MCA 4198</strain>
    </source>
</reference>
<feature type="region of interest" description="Disordered" evidence="1">
    <location>
        <begin position="58"/>
        <end position="78"/>
    </location>
</feature>
<organism evidence="2 3">
    <name type="scientific">Acaromyces ingoldii</name>
    <dbReference type="NCBI Taxonomy" id="215250"/>
    <lineage>
        <taxon>Eukaryota</taxon>
        <taxon>Fungi</taxon>
        <taxon>Dikarya</taxon>
        <taxon>Basidiomycota</taxon>
        <taxon>Ustilaginomycotina</taxon>
        <taxon>Exobasidiomycetes</taxon>
        <taxon>Exobasidiales</taxon>
        <taxon>Cryptobasidiaceae</taxon>
        <taxon>Acaromyces</taxon>
    </lineage>
</organism>
<evidence type="ECO:0000256" key="1">
    <source>
        <dbReference type="SAM" id="MobiDB-lite"/>
    </source>
</evidence>
<proteinExistence type="predicted"/>
<feature type="region of interest" description="Disordered" evidence="1">
    <location>
        <begin position="165"/>
        <end position="201"/>
    </location>
</feature>
<protein>
    <submittedName>
        <fullName evidence="2">Uncharacterized protein</fullName>
    </submittedName>
</protein>
<sequence length="201" mass="22947">METRKLEGRHRLHSSSRPFVSKGYREHPPLNPTNPIPRDGRPPGLFLLFFYQLDLMPPRKTQKEEQGRQRPYGVRVRSQSQGLLSSIVPPTICPSFPPLQRLKRETKKRTIEPNESPEKRKSKRREKQKSNTEADHLHEPKPVLYGARSSFAQASSLPFHEGTVASWARGRGNTRFGAGEKPLCRSSTIPHLLSPSRARET</sequence>
<dbReference type="EMBL" id="KZ819638">
    <property type="protein sequence ID" value="PWN88136.1"/>
    <property type="molecule type" value="Genomic_DNA"/>
</dbReference>
<feature type="compositionally biased region" description="Basic and acidic residues" evidence="1">
    <location>
        <begin position="108"/>
        <end position="119"/>
    </location>
</feature>
<feature type="region of interest" description="Disordered" evidence="1">
    <location>
        <begin position="95"/>
        <end position="147"/>
    </location>
</feature>
<accession>A0A316YGA2</accession>
<gene>
    <name evidence="2" type="ORF">FA10DRAFT_155473</name>
</gene>
<feature type="compositionally biased region" description="Basic and acidic residues" evidence="1">
    <location>
        <begin position="128"/>
        <end position="141"/>
    </location>
</feature>
<keyword evidence="3" id="KW-1185">Reference proteome</keyword>
<dbReference type="InParanoid" id="A0A316YGA2"/>
<dbReference type="Proteomes" id="UP000245768">
    <property type="component" value="Unassembled WGS sequence"/>
</dbReference>
<name>A0A316YGA2_9BASI</name>
<dbReference type="AlphaFoldDB" id="A0A316YGA2"/>
<feature type="region of interest" description="Disordered" evidence="1">
    <location>
        <begin position="1"/>
        <end position="41"/>
    </location>
</feature>
<dbReference type="RefSeq" id="XP_025375334.1">
    <property type="nucleotide sequence ID" value="XM_025518124.1"/>
</dbReference>
<evidence type="ECO:0000313" key="3">
    <source>
        <dbReference type="Proteomes" id="UP000245768"/>
    </source>
</evidence>
<evidence type="ECO:0000313" key="2">
    <source>
        <dbReference type="EMBL" id="PWN88136.1"/>
    </source>
</evidence>
<dbReference type="GeneID" id="37040040"/>